<feature type="compositionally biased region" description="Polar residues" evidence="6">
    <location>
        <begin position="425"/>
        <end position="444"/>
    </location>
</feature>
<evidence type="ECO:0000256" key="7">
    <source>
        <dbReference type="SAM" id="Phobius"/>
    </source>
</evidence>
<dbReference type="Gene3D" id="2.60.40.740">
    <property type="match status" value="1"/>
</dbReference>
<keyword evidence="2" id="KW-0134">Cell wall</keyword>
<gene>
    <name evidence="9" type="ORF">ACFFGS_11995</name>
</gene>
<keyword evidence="4" id="KW-0732">Signal</keyword>
<feature type="compositionally biased region" description="Low complexity" evidence="6">
    <location>
        <begin position="323"/>
        <end position="372"/>
    </location>
</feature>
<dbReference type="Proteomes" id="UP001589855">
    <property type="component" value="Unassembled WGS sequence"/>
</dbReference>
<sequence>MRKIWQWLLTAIVGMTFILISPPLLSQAREITQATGLDEASAVIQDADGNILSHDAVLPESSEYTVNYKWAIPNGVLVFSGDTMTVQVPTNVKIPADDRFTMTNTSSGKSIGTFFIAAGSHTGTVTLNSTFTFYPLNRQGYIHLAVTGTEPNVPDPIPDVPITVSKTAAWADSTTQTHINWGIDIAANGNVLTSPVITDTLSVNQTYVPDSAKLTDEYGNVVSVEPTISGSVLTFNINGSFVNQLKLTYQTTTNEPAGTAVFKNQADYKDSAGNSGSASATIERIDSTPDGSNENDTPTTTPEQPGTTEPEQPGTTEPEEPGTTEPEQPGTTEPEAPSTTEPEQPGTTEPEQPGTTEPEVPSTTEPEQPGTTEPEEPGTTEPEQPSTTEPEEPGTTEPEQPGTTEPEVPSTTEPEQPGTTEPENDQPSGPVQSGSDGTEGSAGSQPAPAGTTSGTGTAPTAPAEPSTQPGGAPGTLPLTPVFESGTGSQTPAPASGIQAPLPVNATAALLAPTGQNGQTPATLPQTNEQATKSLVWIGLAVLGLTVAGCLIRRRRS</sequence>
<dbReference type="RefSeq" id="WP_137644237.1">
    <property type="nucleotide sequence ID" value="NZ_BAABRM010000006.1"/>
</dbReference>
<feature type="compositionally biased region" description="Low complexity" evidence="6">
    <location>
        <begin position="446"/>
        <end position="480"/>
    </location>
</feature>
<dbReference type="Pfam" id="PF17961">
    <property type="entry name" value="Big_8"/>
    <property type="match status" value="1"/>
</dbReference>
<keyword evidence="5" id="KW-0572">Peptidoglycan-anchor</keyword>
<dbReference type="PROSITE" id="PS50847">
    <property type="entry name" value="GRAM_POS_ANCHORING"/>
    <property type="match status" value="1"/>
</dbReference>
<feature type="domain" description="Gram-positive cocci surface proteins LPxTG" evidence="8">
    <location>
        <begin position="523"/>
        <end position="556"/>
    </location>
</feature>
<proteinExistence type="predicted"/>
<dbReference type="NCBIfam" id="TIGR01167">
    <property type="entry name" value="LPXTG_anchor"/>
    <property type="match status" value="1"/>
</dbReference>
<evidence type="ECO:0000313" key="10">
    <source>
        <dbReference type="Proteomes" id="UP001589855"/>
    </source>
</evidence>
<organism evidence="9 10">
    <name type="scientific">Lactiplantibacillus plajomi</name>
    <dbReference type="NCBI Taxonomy" id="1457217"/>
    <lineage>
        <taxon>Bacteria</taxon>
        <taxon>Bacillati</taxon>
        <taxon>Bacillota</taxon>
        <taxon>Bacilli</taxon>
        <taxon>Lactobacillales</taxon>
        <taxon>Lactobacillaceae</taxon>
        <taxon>Lactiplantibacillus</taxon>
    </lineage>
</organism>
<keyword evidence="10" id="KW-1185">Reference proteome</keyword>
<feature type="compositionally biased region" description="Low complexity" evidence="6">
    <location>
        <begin position="395"/>
        <end position="421"/>
    </location>
</feature>
<keyword evidence="7" id="KW-0472">Membrane</keyword>
<dbReference type="SUPFAM" id="SSF49401">
    <property type="entry name" value="Bacterial adhesins"/>
    <property type="match status" value="2"/>
</dbReference>
<evidence type="ECO:0000259" key="8">
    <source>
        <dbReference type="PROSITE" id="PS50847"/>
    </source>
</evidence>
<evidence type="ECO:0000256" key="5">
    <source>
        <dbReference type="ARBA" id="ARBA00023088"/>
    </source>
</evidence>
<keyword evidence="7" id="KW-1133">Transmembrane helix</keyword>
<dbReference type="InterPro" id="IPR041171">
    <property type="entry name" value="SDR_Ig"/>
</dbReference>
<evidence type="ECO:0000256" key="4">
    <source>
        <dbReference type="ARBA" id="ARBA00022729"/>
    </source>
</evidence>
<feature type="transmembrane region" description="Helical" evidence="7">
    <location>
        <begin position="533"/>
        <end position="551"/>
    </location>
</feature>
<evidence type="ECO:0000256" key="3">
    <source>
        <dbReference type="ARBA" id="ARBA00022525"/>
    </source>
</evidence>
<feature type="compositionally biased region" description="Low complexity" evidence="6">
    <location>
        <begin position="297"/>
        <end position="316"/>
    </location>
</feature>
<evidence type="ECO:0000256" key="1">
    <source>
        <dbReference type="ARBA" id="ARBA00004168"/>
    </source>
</evidence>
<comment type="caution">
    <text evidence="9">The sequence shown here is derived from an EMBL/GenBank/DDBJ whole genome shotgun (WGS) entry which is preliminary data.</text>
</comment>
<reference evidence="9 10" key="1">
    <citation type="submission" date="2024-09" db="EMBL/GenBank/DDBJ databases">
        <authorList>
            <person name="Sun Q."/>
            <person name="Mori K."/>
        </authorList>
    </citation>
    <scope>NUCLEOTIDE SEQUENCE [LARGE SCALE GENOMIC DNA]</scope>
    <source>
        <strain evidence="9 10">TBRC 4575</strain>
    </source>
</reference>
<feature type="region of interest" description="Disordered" evidence="6">
    <location>
        <begin position="268"/>
        <end position="498"/>
    </location>
</feature>
<dbReference type="EMBL" id="JBHLUK010000075">
    <property type="protein sequence ID" value="MFC0424847.1"/>
    <property type="molecule type" value="Genomic_DNA"/>
</dbReference>
<dbReference type="InterPro" id="IPR011252">
    <property type="entry name" value="Fibrogen-bd_dom1"/>
</dbReference>
<dbReference type="InterPro" id="IPR019931">
    <property type="entry name" value="LPXTG_anchor"/>
</dbReference>
<comment type="subcellular location">
    <subcellularLocation>
        <location evidence="1">Secreted</location>
        <location evidence="1">Cell wall</location>
        <topology evidence="1">Peptidoglycan-anchor</topology>
    </subcellularLocation>
</comment>
<feature type="compositionally biased region" description="Low complexity" evidence="6">
    <location>
        <begin position="379"/>
        <end position="388"/>
    </location>
</feature>
<keyword evidence="7" id="KW-0812">Transmembrane</keyword>
<dbReference type="InterPro" id="IPR008966">
    <property type="entry name" value="Adhesion_dom_sf"/>
</dbReference>
<evidence type="ECO:0000256" key="2">
    <source>
        <dbReference type="ARBA" id="ARBA00022512"/>
    </source>
</evidence>
<evidence type="ECO:0000313" key="9">
    <source>
        <dbReference type="EMBL" id="MFC0424847.1"/>
    </source>
</evidence>
<evidence type="ECO:0000256" key="6">
    <source>
        <dbReference type="SAM" id="MobiDB-lite"/>
    </source>
</evidence>
<name>A0ABV6K5U4_9LACO</name>
<protein>
    <submittedName>
        <fullName evidence="9">Ig-like domain-containing protein</fullName>
    </submittedName>
</protein>
<dbReference type="Gene3D" id="2.60.40.1280">
    <property type="match status" value="1"/>
</dbReference>
<accession>A0ABV6K5U4</accession>
<keyword evidence="3" id="KW-0964">Secreted</keyword>